<dbReference type="InterPro" id="IPR016035">
    <property type="entry name" value="Acyl_Trfase/lysoPLipase"/>
</dbReference>
<keyword evidence="8" id="KW-1185">Reference proteome</keyword>
<feature type="active site" description="Nucleophile" evidence="5">
    <location>
        <position position="537"/>
    </location>
</feature>
<dbReference type="PANTHER" id="PTHR24185:SF8">
    <property type="entry name" value="PNPLA DOMAIN-CONTAINING PROTEIN"/>
    <property type="match status" value="1"/>
</dbReference>
<dbReference type="PROSITE" id="PS00518">
    <property type="entry name" value="ZF_RING_1"/>
    <property type="match status" value="1"/>
</dbReference>
<feature type="short sequence motif" description="GXSXG" evidence="5">
    <location>
        <begin position="535"/>
        <end position="539"/>
    </location>
</feature>
<keyword evidence="3" id="KW-0862">Zinc</keyword>
<evidence type="ECO:0000256" key="4">
    <source>
        <dbReference type="ARBA" id="ARBA00023098"/>
    </source>
</evidence>
<protein>
    <recommendedName>
        <fullName evidence="6">PNPLA domain-containing protein</fullName>
    </recommendedName>
</protein>
<reference evidence="7 8" key="1">
    <citation type="journal article" date="2013" name="PLoS Genet.">
        <title>Comparative genome structure, secondary metabolite, and effector coding capacity across Cochliobolus pathogens.</title>
        <authorList>
            <person name="Condon B.J."/>
            <person name="Leng Y."/>
            <person name="Wu D."/>
            <person name="Bushley K.E."/>
            <person name="Ohm R.A."/>
            <person name="Otillar R."/>
            <person name="Martin J."/>
            <person name="Schackwitz W."/>
            <person name="Grimwood J."/>
            <person name="MohdZainudin N."/>
            <person name="Xue C."/>
            <person name="Wang R."/>
            <person name="Manning V.A."/>
            <person name="Dhillon B."/>
            <person name="Tu Z.J."/>
            <person name="Steffenson B.J."/>
            <person name="Salamov A."/>
            <person name="Sun H."/>
            <person name="Lowry S."/>
            <person name="LaButti K."/>
            <person name="Han J."/>
            <person name="Copeland A."/>
            <person name="Lindquist E."/>
            <person name="Barry K."/>
            <person name="Schmutz J."/>
            <person name="Baker S.E."/>
            <person name="Ciuffetti L.M."/>
            <person name="Grigoriev I.V."/>
            <person name="Zhong S."/>
            <person name="Turgeon B.G."/>
        </authorList>
    </citation>
    <scope>NUCLEOTIDE SEQUENCE [LARGE SCALE GENOMIC DNA]</scope>
    <source>
        <strain evidence="7 8">26-R-13</strain>
    </source>
</reference>
<dbReference type="HOGENOM" id="CLU_003059_1_1_1"/>
<accession>W6XQ31</accession>
<dbReference type="GO" id="GO:0047499">
    <property type="term" value="F:calcium-independent phospholipase A2 activity"/>
    <property type="evidence" value="ECO:0007669"/>
    <property type="project" value="TreeGrafter"/>
</dbReference>
<dbReference type="Gene3D" id="3.40.1090.10">
    <property type="entry name" value="Cytosolic phospholipase A2 catalytic domain"/>
    <property type="match status" value="1"/>
</dbReference>
<dbReference type="InterPro" id="IPR017907">
    <property type="entry name" value="Znf_RING_CS"/>
</dbReference>
<feature type="short sequence motif" description="GXGXXG" evidence="5">
    <location>
        <begin position="501"/>
        <end position="506"/>
    </location>
</feature>
<dbReference type="KEGG" id="bze:COCCADRAFT_111821"/>
<evidence type="ECO:0000256" key="3">
    <source>
        <dbReference type="ARBA" id="ARBA00022833"/>
    </source>
</evidence>
<dbReference type="PANTHER" id="PTHR24185">
    <property type="entry name" value="CALCIUM-INDEPENDENT PHOSPHOLIPASE A2-GAMMA"/>
    <property type="match status" value="1"/>
</dbReference>
<dbReference type="GeneID" id="19144352"/>
<dbReference type="GO" id="GO:0008270">
    <property type="term" value="F:zinc ion binding"/>
    <property type="evidence" value="ECO:0007669"/>
    <property type="project" value="UniProtKB-KW"/>
</dbReference>
<feature type="active site" description="Proton acceptor" evidence="5">
    <location>
        <position position="697"/>
    </location>
</feature>
<evidence type="ECO:0000256" key="1">
    <source>
        <dbReference type="ARBA" id="ARBA00022723"/>
    </source>
</evidence>
<keyword evidence="2" id="KW-0863">Zinc-finger</keyword>
<proteinExistence type="predicted"/>
<dbReference type="PROSITE" id="PS51635">
    <property type="entry name" value="PNPLA"/>
    <property type="match status" value="1"/>
</dbReference>
<keyword evidence="4 5" id="KW-0443">Lipid metabolism</keyword>
<name>W6XQ31_COCC2</name>
<dbReference type="EMBL" id="KI964938">
    <property type="protein sequence ID" value="EUC27395.1"/>
    <property type="molecule type" value="Genomic_DNA"/>
</dbReference>
<dbReference type="eggNOG" id="KOG4231">
    <property type="taxonomic scope" value="Eukaryota"/>
</dbReference>
<evidence type="ECO:0000256" key="5">
    <source>
        <dbReference type="PROSITE-ProRule" id="PRU01161"/>
    </source>
</evidence>
<dbReference type="GO" id="GO:0016020">
    <property type="term" value="C:membrane"/>
    <property type="evidence" value="ECO:0007669"/>
    <property type="project" value="TreeGrafter"/>
</dbReference>
<dbReference type="RefSeq" id="XP_007718300.1">
    <property type="nucleotide sequence ID" value="XM_007720110.1"/>
</dbReference>
<dbReference type="Proteomes" id="UP000053841">
    <property type="component" value="Unassembled WGS sequence"/>
</dbReference>
<dbReference type="AlphaFoldDB" id="W6XQ31"/>
<gene>
    <name evidence="7" type="ORF">COCCADRAFT_111821</name>
</gene>
<dbReference type="InterPro" id="IPR002641">
    <property type="entry name" value="PNPLA_dom"/>
</dbReference>
<keyword evidence="5" id="KW-0378">Hydrolase</keyword>
<keyword evidence="5" id="KW-0442">Lipid degradation</keyword>
<dbReference type="GO" id="GO:0016042">
    <property type="term" value="P:lipid catabolic process"/>
    <property type="evidence" value="ECO:0007669"/>
    <property type="project" value="UniProtKB-UniRule"/>
</dbReference>
<evidence type="ECO:0000256" key="2">
    <source>
        <dbReference type="ARBA" id="ARBA00022771"/>
    </source>
</evidence>
<dbReference type="GO" id="GO:0019369">
    <property type="term" value="P:arachidonate metabolic process"/>
    <property type="evidence" value="ECO:0007669"/>
    <property type="project" value="TreeGrafter"/>
</dbReference>
<keyword evidence="1" id="KW-0479">Metal-binding</keyword>
<dbReference type="Pfam" id="PF01734">
    <property type="entry name" value="Patatin"/>
    <property type="match status" value="1"/>
</dbReference>
<comment type="caution">
    <text evidence="5">Lacks conserved residue(s) required for the propagation of feature annotation.</text>
</comment>
<evidence type="ECO:0000259" key="6">
    <source>
        <dbReference type="PROSITE" id="PS51635"/>
    </source>
</evidence>
<dbReference type="CDD" id="cd07199">
    <property type="entry name" value="Pat17_PNPLA8_PNPLA9_like"/>
    <property type="match status" value="1"/>
</dbReference>
<feature type="domain" description="PNPLA" evidence="6">
    <location>
        <begin position="497"/>
        <end position="710"/>
    </location>
</feature>
<sequence length="982" mass="109305">MVSCNHSQWLGISTEENSCALLESDRAQTLLANSPTAGVQCPSLFVLIGSTSKARAIQELVSAKASTTRRAHGEVHLQLDHSSAFSERPIYIADSDIPERHQRGRIIPADSCHETIAHSFYQAGKRPLDASRIAETIYAQLLHPFADVFCLFAADLGGLRRISRQVAAWLEKPQASLLPTETYPSLVIVTENSTRAREEVIRGWFLDILGADTSKSLSDRFSSLEVVVLSQVGSMSNGARHHRLRDCLRRVSDRVRKHRTNTRTLFSVRHFHAFFRLACQHLARGDSEPFDFMTAARLRNPVSPDLKQHLSSFMQLVRSPRELIDFVAPTIASSLFLDSYPPDAPMFDPRSVFERLYKGVCDEAAQAILTPEDGSNFVIPSTIVKAVQHHFQDHFLNALQSKSSEFAAESHKRFLQGTRDIWLKLQSRETCLVCLCRRPHIGLPCGHTVCENCVCIFGQPSLDDPCVYYINKCFLCKLDAKQKTVRIHPPTAGAGVLSMDGGGVRGILELIFLRLLEDRIGLPIPVLRYFNVVFGTSTGGIVALGLAQGWSIQKCIEIFPRLADAAFQRRKFLGMLHLPKALESLMSIFTDCLYPTSQIEAALKEAYGCEQGILEMSQTTSFGTRVGIPVATVHGPSLCLFTSYNGTGMRKENLEYHIIESHDGVEQPRVWEVARAASAAPLFFKPTTIKGYGDQQDAGLLRNNPIFMALSEAETLFPFTEEPDFVVSLGTGGPRPDTDDLCTSGSRSLLKDGWISRVARGSLATMAGGRDWKALVSFGRPKSSGKYHRLDIKFDGPEPRLDAVSDMISLQSSALHDTLLSPVLDNIAECVVASLFYLKPHTRLRYRGRQYIGSGWIKCKLRHGEPALEVLLSRLHTAGARLLIGNRNSPELHDKCIAEIDDHFNLDETGDFCINLELDVQSSFSIFLQKGSNAPRHISGSPFSMERLVQAEGLEAYFGRADHRKRNWAIDECEMPQAKRRR</sequence>
<evidence type="ECO:0000313" key="7">
    <source>
        <dbReference type="EMBL" id="EUC27395.1"/>
    </source>
</evidence>
<dbReference type="GO" id="GO:0046486">
    <property type="term" value="P:glycerolipid metabolic process"/>
    <property type="evidence" value="ECO:0007669"/>
    <property type="project" value="UniProtKB-ARBA"/>
</dbReference>
<dbReference type="OrthoDB" id="194358at2759"/>
<evidence type="ECO:0000313" key="8">
    <source>
        <dbReference type="Proteomes" id="UP000053841"/>
    </source>
</evidence>
<organism evidence="7 8">
    <name type="scientific">Cochliobolus carbonum (strain 26-R-13)</name>
    <name type="common">Maize leaf spot fungus</name>
    <name type="synonym">Bipolaris zeicola</name>
    <dbReference type="NCBI Taxonomy" id="930089"/>
    <lineage>
        <taxon>Eukaryota</taxon>
        <taxon>Fungi</taxon>
        <taxon>Dikarya</taxon>
        <taxon>Ascomycota</taxon>
        <taxon>Pezizomycotina</taxon>
        <taxon>Dothideomycetes</taxon>
        <taxon>Pleosporomycetidae</taxon>
        <taxon>Pleosporales</taxon>
        <taxon>Pleosporineae</taxon>
        <taxon>Pleosporaceae</taxon>
        <taxon>Bipolaris</taxon>
    </lineage>
</organism>
<dbReference type="SUPFAM" id="SSF52151">
    <property type="entry name" value="FabD/lysophospholipase-like"/>
    <property type="match status" value="1"/>
</dbReference>